<dbReference type="GO" id="GO:0051536">
    <property type="term" value="F:iron-sulfur cluster binding"/>
    <property type="evidence" value="ECO:0007669"/>
    <property type="project" value="UniProtKB-KW"/>
</dbReference>
<dbReference type="SUPFAM" id="SSF53920">
    <property type="entry name" value="Fe-only hydrogenase"/>
    <property type="match status" value="1"/>
</dbReference>
<dbReference type="GO" id="GO:0046872">
    <property type="term" value="F:metal ion binding"/>
    <property type="evidence" value="ECO:0007669"/>
    <property type="project" value="UniProtKB-KW"/>
</dbReference>
<keyword evidence="1" id="KW-0479">Metal-binding</keyword>
<evidence type="ECO:0000259" key="4">
    <source>
        <dbReference type="PROSITE" id="PS51379"/>
    </source>
</evidence>
<evidence type="ECO:0000256" key="2">
    <source>
        <dbReference type="ARBA" id="ARBA00023004"/>
    </source>
</evidence>
<dbReference type="Proteomes" id="UP000886845">
    <property type="component" value="Unassembled WGS sequence"/>
</dbReference>
<feature type="domain" description="4Fe-4S ferredoxin-type" evidence="4">
    <location>
        <begin position="110"/>
        <end position="140"/>
    </location>
</feature>
<feature type="domain" description="4Fe-4S ferredoxin-type" evidence="4">
    <location>
        <begin position="141"/>
        <end position="170"/>
    </location>
</feature>
<dbReference type="NCBIfam" id="TIGR04105">
    <property type="entry name" value="FeFe_hydrog_B1"/>
    <property type="match status" value="1"/>
</dbReference>
<dbReference type="InterPro" id="IPR027631">
    <property type="entry name" value="Mono_FeFe_hydrog"/>
</dbReference>
<dbReference type="SUPFAM" id="SSF54862">
    <property type="entry name" value="4Fe-4S ferredoxins"/>
    <property type="match status" value="1"/>
</dbReference>
<dbReference type="CDD" id="cd10549">
    <property type="entry name" value="MtMvhB_like"/>
    <property type="match status" value="1"/>
</dbReference>
<reference evidence="5" key="1">
    <citation type="submission" date="2020-10" db="EMBL/GenBank/DDBJ databases">
        <authorList>
            <person name="Gilroy R."/>
        </authorList>
    </citation>
    <scope>NUCLEOTIDE SEQUENCE</scope>
    <source>
        <strain evidence="5">35461</strain>
    </source>
</reference>
<evidence type="ECO:0000256" key="3">
    <source>
        <dbReference type="ARBA" id="ARBA00023014"/>
    </source>
</evidence>
<protein>
    <submittedName>
        <fullName evidence="5">4Fe-4S binding protein</fullName>
    </submittedName>
</protein>
<name>A0A9D1NM25_9BACT</name>
<dbReference type="PROSITE" id="PS51379">
    <property type="entry name" value="4FE4S_FER_2"/>
    <property type="match status" value="3"/>
</dbReference>
<comment type="caution">
    <text evidence="5">The sequence shown here is derived from an EMBL/GenBank/DDBJ whole genome shotgun (WGS) entry which is preliminary data.</text>
</comment>
<dbReference type="Gene3D" id="3.30.70.20">
    <property type="match status" value="2"/>
</dbReference>
<dbReference type="Gene3D" id="3.40.950.10">
    <property type="entry name" value="Fe-only Hydrogenase (Larger Subunit), Chain L, domain 3"/>
    <property type="match status" value="1"/>
</dbReference>
<dbReference type="Pfam" id="PF02906">
    <property type="entry name" value="Fe_hyd_lg_C"/>
    <property type="match status" value="1"/>
</dbReference>
<reference evidence="5" key="2">
    <citation type="journal article" date="2021" name="PeerJ">
        <title>Extensive microbial diversity within the chicken gut microbiome revealed by metagenomics and culture.</title>
        <authorList>
            <person name="Gilroy R."/>
            <person name="Ravi A."/>
            <person name="Getino M."/>
            <person name="Pursley I."/>
            <person name="Horton D.L."/>
            <person name="Alikhan N.F."/>
            <person name="Baker D."/>
            <person name="Gharbi K."/>
            <person name="Hall N."/>
            <person name="Watson M."/>
            <person name="Adriaenssens E.M."/>
            <person name="Foster-Nyarko E."/>
            <person name="Jarju S."/>
            <person name="Secka A."/>
            <person name="Antonio M."/>
            <person name="Oren A."/>
            <person name="Chaudhuri R.R."/>
            <person name="La Ragione R."/>
            <person name="Hildebrand F."/>
            <person name="Pallen M.J."/>
        </authorList>
    </citation>
    <scope>NUCLEOTIDE SEQUENCE</scope>
    <source>
        <strain evidence="5">35461</strain>
    </source>
</reference>
<keyword evidence="2" id="KW-0408">Iron</keyword>
<dbReference type="InterPro" id="IPR050340">
    <property type="entry name" value="Cytosolic_Fe-S_CAF"/>
</dbReference>
<dbReference type="Pfam" id="PF00037">
    <property type="entry name" value="Fer4"/>
    <property type="match status" value="2"/>
</dbReference>
<dbReference type="InterPro" id="IPR009016">
    <property type="entry name" value="Fe_hydrogenase"/>
</dbReference>
<dbReference type="PROSITE" id="PS00198">
    <property type="entry name" value="4FE4S_FER_1"/>
    <property type="match status" value="1"/>
</dbReference>
<dbReference type="InterPro" id="IPR004108">
    <property type="entry name" value="Fe_hydrogenase_lsu_C"/>
</dbReference>
<dbReference type="InterPro" id="IPR017896">
    <property type="entry name" value="4Fe4S_Fe-S-bd"/>
</dbReference>
<proteinExistence type="predicted"/>
<organism evidence="5 6">
    <name type="scientific">Candidatus Spyradenecus faecavium</name>
    <dbReference type="NCBI Taxonomy" id="2840947"/>
    <lineage>
        <taxon>Bacteria</taxon>
        <taxon>Pseudomonadati</taxon>
        <taxon>Lentisphaerota</taxon>
        <taxon>Lentisphaeria</taxon>
        <taxon>Lentisphaerales</taxon>
        <taxon>Lentisphaeraceae</taxon>
        <taxon>Lentisphaeraceae incertae sedis</taxon>
        <taxon>Candidatus Spyradenecus</taxon>
    </lineage>
</organism>
<evidence type="ECO:0000313" key="5">
    <source>
        <dbReference type="EMBL" id="HIV09199.1"/>
    </source>
</evidence>
<evidence type="ECO:0000313" key="6">
    <source>
        <dbReference type="Proteomes" id="UP000886845"/>
    </source>
</evidence>
<feature type="domain" description="4Fe-4S ferredoxin-type" evidence="4">
    <location>
        <begin position="187"/>
        <end position="216"/>
    </location>
</feature>
<sequence length="481" mass="52143">MAIPMISEADRLRREVLAYVIKAVKEGKYEDIDRIPIKIRPKGQPFSRCCIYKDRAALRYRCMSALGFRVEDETDELKTLKSYAEDAETNPPASDPFLTIFPDACSACMESQIMVTNMCRGCLARPCTNICPRHAIQVRNGRAMIAHDLCVNCGKCAEVCRYHAIIQVPLACADACPVGAIGKTDDGRVTVDHEKCIRCGKCIKACPFAAIMQSNQVAHVVHAIAKGKQVVALVAPAINGFFPTEPGKLYAALKQMGFSQVYEVARGGDDTAIAEAAEWAERKAHGAPFMTTSCCPAWIECVERHLPEMKPYVSDTPTPMGFAEMRAKKDHPGCVTVFIGPCMAKRTEAHKHGGPDYVITAEELGAWLMADNIQLDDLAPIEPEVAGTQYGAEFAVSGGVANAVAHYLPEGTPKPTVFKINGLNKKNVALLRVFAKTKKAPADIIEVMVCPGGCVGGPCAISPAEDAAKIIQKRRPEGFEA</sequence>
<gene>
    <name evidence="5" type="ORF">IAC79_03705</name>
</gene>
<dbReference type="InterPro" id="IPR017900">
    <property type="entry name" value="4Fe4S_Fe_S_CS"/>
</dbReference>
<dbReference type="PANTHER" id="PTHR11615">
    <property type="entry name" value="NITRATE, FORMATE, IRON DEHYDROGENASE"/>
    <property type="match status" value="1"/>
</dbReference>
<dbReference type="AlphaFoldDB" id="A0A9D1NM25"/>
<keyword evidence="3" id="KW-0411">Iron-sulfur</keyword>
<evidence type="ECO:0000256" key="1">
    <source>
        <dbReference type="ARBA" id="ARBA00022723"/>
    </source>
</evidence>
<accession>A0A9D1NM25</accession>
<dbReference type="EMBL" id="DVOR01000118">
    <property type="protein sequence ID" value="HIV09199.1"/>
    <property type="molecule type" value="Genomic_DNA"/>
</dbReference>